<evidence type="ECO:0000313" key="1">
    <source>
        <dbReference type="EMBL" id="EEF89450.1"/>
    </source>
</evidence>
<name>E2NF73_9BACE</name>
<reference evidence="1 2" key="1">
    <citation type="submission" date="2008-12" db="EMBL/GenBank/DDBJ databases">
        <authorList>
            <person name="Fulton L."/>
            <person name="Clifton S."/>
            <person name="Fulton B."/>
            <person name="Xu J."/>
            <person name="Minx P."/>
            <person name="Pepin K.H."/>
            <person name="Johnson M."/>
            <person name="Bhonagiri V."/>
            <person name="Nash W.E."/>
            <person name="Mardis E.R."/>
            <person name="Wilson R.K."/>
        </authorList>
    </citation>
    <scope>NUCLEOTIDE SEQUENCE [LARGE SCALE GENOMIC DNA]</scope>
    <source>
        <strain evidence="1 2">DSM 14838</strain>
    </source>
</reference>
<dbReference type="HOGENOM" id="CLU_3246952_0_0_10"/>
<dbReference type="Proteomes" id="UP000003711">
    <property type="component" value="Unassembled WGS sequence"/>
</dbReference>
<dbReference type="EMBL" id="ACCH01000210">
    <property type="protein sequence ID" value="EEF89450.1"/>
    <property type="molecule type" value="Genomic_DNA"/>
</dbReference>
<evidence type="ECO:0000313" key="2">
    <source>
        <dbReference type="Proteomes" id="UP000003711"/>
    </source>
</evidence>
<organism evidence="1 2">
    <name type="scientific">Bacteroides cellulosilyticus DSM 14838</name>
    <dbReference type="NCBI Taxonomy" id="537012"/>
    <lineage>
        <taxon>Bacteria</taxon>
        <taxon>Pseudomonadati</taxon>
        <taxon>Bacteroidota</taxon>
        <taxon>Bacteroidia</taxon>
        <taxon>Bacteroidales</taxon>
        <taxon>Bacteroidaceae</taxon>
        <taxon>Bacteroides</taxon>
    </lineage>
</organism>
<protein>
    <submittedName>
        <fullName evidence="1">Uncharacterized protein</fullName>
    </submittedName>
</protein>
<reference evidence="1 2" key="2">
    <citation type="submission" date="2009-01" db="EMBL/GenBank/DDBJ databases">
        <title>Draft genome sequence of Bacteroides cellulosilyticus (DSM 14838).</title>
        <authorList>
            <person name="Sudarsanam P."/>
            <person name="Ley R."/>
            <person name="Guruge J."/>
            <person name="Turnbaugh P.J."/>
            <person name="Mahowald M."/>
            <person name="Liep D."/>
            <person name="Gordon J."/>
        </authorList>
    </citation>
    <scope>NUCLEOTIDE SEQUENCE [LARGE SCALE GENOMIC DNA]</scope>
    <source>
        <strain evidence="1 2">DSM 14838</strain>
    </source>
</reference>
<proteinExistence type="predicted"/>
<dbReference type="AlphaFoldDB" id="E2NF73"/>
<comment type="caution">
    <text evidence="1">The sequence shown here is derived from an EMBL/GenBank/DDBJ whole genome shotgun (WGS) entry which is preliminary data.</text>
</comment>
<accession>E2NF73</accession>
<gene>
    <name evidence="1" type="ORF">BACCELL_02945</name>
</gene>
<sequence>MVVSNNTVPMITFFMRLFFMKQNVCFYTVSFDKLSMEKFNEV</sequence>